<protein>
    <submittedName>
        <fullName evidence="11">Isoleucine--tRNA ligase</fullName>
    </submittedName>
</protein>
<evidence type="ECO:0000256" key="6">
    <source>
        <dbReference type="ARBA" id="ARBA00022917"/>
    </source>
</evidence>
<dbReference type="InterPro" id="IPR023586">
    <property type="entry name" value="Ile-tRNA-ligase_type2"/>
</dbReference>
<evidence type="ECO:0000256" key="8">
    <source>
        <dbReference type="RuleBase" id="RU363035"/>
    </source>
</evidence>
<dbReference type="InterPro" id="IPR013155">
    <property type="entry name" value="M/V/L/I-tRNA-synth_anticd-bd"/>
</dbReference>
<evidence type="ECO:0000313" key="11">
    <source>
        <dbReference type="EMBL" id="QED23534.1"/>
    </source>
</evidence>
<dbReference type="Proteomes" id="UP000321934">
    <property type="component" value="Chromosome"/>
</dbReference>
<evidence type="ECO:0000259" key="9">
    <source>
        <dbReference type="Pfam" id="PF00133"/>
    </source>
</evidence>
<evidence type="ECO:0000256" key="7">
    <source>
        <dbReference type="ARBA" id="ARBA00023146"/>
    </source>
</evidence>
<feature type="domain" description="Aminoacyl-tRNA synthetase class Ia" evidence="9">
    <location>
        <begin position="184"/>
        <end position="708"/>
    </location>
</feature>
<name>A0A5B8XH89_9RICK</name>
<evidence type="ECO:0000313" key="12">
    <source>
        <dbReference type="Proteomes" id="UP000321934"/>
    </source>
</evidence>
<evidence type="ECO:0000256" key="2">
    <source>
        <dbReference type="ARBA" id="ARBA00022490"/>
    </source>
</evidence>
<dbReference type="InterPro" id="IPR009008">
    <property type="entry name" value="Val/Leu/Ile-tRNA-synth_edit"/>
</dbReference>
<dbReference type="GO" id="GO:0006428">
    <property type="term" value="P:isoleucyl-tRNA aminoacylation"/>
    <property type="evidence" value="ECO:0007669"/>
    <property type="project" value="TreeGrafter"/>
</dbReference>
<dbReference type="GO" id="GO:0004822">
    <property type="term" value="F:isoleucine-tRNA ligase activity"/>
    <property type="evidence" value="ECO:0007669"/>
    <property type="project" value="InterPro"/>
</dbReference>
<dbReference type="SUPFAM" id="SSF47323">
    <property type="entry name" value="Anticodon-binding domain of a subclass of class I aminoacyl-tRNA synthetases"/>
    <property type="match status" value="1"/>
</dbReference>
<keyword evidence="5 8" id="KW-0067">ATP-binding</keyword>
<comment type="similarity">
    <text evidence="1">Belongs to the class-I aminoacyl-tRNA synthetase family. IleS type 2 subfamily.</text>
</comment>
<dbReference type="AlphaFoldDB" id="A0A5B8XH89"/>
<keyword evidence="3 8" id="KW-0436">Ligase</keyword>
<dbReference type="Gene3D" id="1.10.730.10">
    <property type="entry name" value="Isoleucyl-tRNA Synthetase, Domain 1"/>
    <property type="match status" value="1"/>
</dbReference>
<evidence type="ECO:0000256" key="3">
    <source>
        <dbReference type="ARBA" id="ARBA00022598"/>
    </source>
</evidence>
<sequence length="1132" mass="130478">MSDNKQLLDDKSITKAWKDAGIFEKSVEKNNPQGDYIFFDGPPFANGLPHYGHLLTGFVKDVFARYHTMFGKRCERKFGWDCHGLPAEMEAEKELKITGRLAIKDFSGNAKSQSMSHYALETFMKTEEYKGLLQQDRQIIADYIDKLKRVEPAVCEKTASIMEKTEFYKSIPDQIFDENGKKLEGIAAFNEHCRSSVMKYTNEWEDYVTKQGRWVDFENSYKTMDLPYMQSVISAFGKLFEKGLIYESTRVMAYSWKCQTPLSNFETKMDNSYREKESKTCVVKFRLTNESKIELQSRIKVDLSGAKNAYFLAWTTTPWTLPSNLALAVGRDIEYSLCKKNDEILIIASVLAGRFKKELDGYDEIIKIRGEILENLAYEPLFPYFKDTQNAFRVLVGDFVGADDGTGIVHMAPGFGEDDFNLCRANQIPALCPIDDGGKFVPSIFPILYDFGDFYNILSGQIAPLEGTGFEFTKGDIYIKNPDYNWDFIKKIVAYCYQKNMPLFAVNIFVHKSVKITDEKWKLQYFKYENEDKTLVSELQNADEIKIYIDNLSEFLAEFPGLFLANRCVLEESTNDKGKKNYDGVNEDVIKYLKSQNLWLKTEQYLHNYPHCWRTDTPLIYKAVSSWYVNVAGDGQGEVKIETASGKKTVKERMIELNQGINWIPDHIRDGQFGRWIECARDWSISRNRFFGCPIPVWRSSVHRTLSFNAIGDKLLLKFENSPELRYSDFEQFKSNFNSDFKEIANHLNNSFGSIQIGSIAKMGNLMIKNINDFIHIIQNLYHAYKSQNEFVLVNDKKMHFDIGLGMIYTFSSISEMEEFFRDDYISDFKAGKNSGKYMQKDGSFKITDLHRPYVDELVKYEDGFELRRIEDVFDCWFESGSMPFASVGFTFGEKNQMPHNFPADFIVEYVAQTRGWFYTLMILGTALFDKAPFKNCICHGVILDANGQKLSKRLRNYPDPMEMFDKYGSDAMRWFLLSSPVMRGGDLYMDETGEQIRDVSRTVITPFLSAFNFFKTYAKIDNIKCENIIEKTAKLEINRYILSLTVDTIAKIKTAIENYDTPSACSAFEEFLESLNNFYIRRNKDVFWESGISEGKQESFNTLYSVLLNVSLAIAPLAPFTTEVIFDGIGA</sequence>
<dbReference type="GO" id="GO:0002161">
    <property type="term" value="F:aminoacyl-tRNA deacylase activity"/>
    <property type="evidence" value="ECO:0007669"/>
    <property type="project" value="InterPro"/>
</dbReference>
<gene>
    <name evidence="11" type="ORF">Deia_00744</name>
</gene>
<dbReference type="InterPro" id="IPR001412">
    <property type="entry name" value="aa-tRNA-synth_I_CS"/>
</dbReference>
<dbReference type="Gene3D" id="3.40.50.620">
    <property type="entry name" value="HUPs"/>
    <property type="match status" value="4"/>
</dbReference>
<dbReference type="SUPFAM" id="SSF50677">
    <property type="entry name" value="ValRS/IleRS/LeuRS editing domain"/>
    <property type="match status" value="1"/>
</dbReference>
<dbReference type="InterPro" id="IPR002300">
    <property type="entry name" value="aa-tRNA-synth_Ia"/>
</dbReference>
<dbReference type="PANTHER" id="PTHR42780">
    <property type="entry name" value="SOLEUCYL-TRNA SYNTHETASE"/>
    <property type="match status" value="1"/>
</dbReference>
<keyword evidence="6 8" id="KW-0648">Protein biosynthesis</keyword>
<evidence type="ECO:0000256" key="4">
    <source>
        <dbReference type="ARBA" id="ARBA00022741"/>
    </source>
</evidence>
<dbReference type="PROSITE" id="PS00178">
    <property type="entry name" value="AA_TRNA_LIGASE_I"/>
    <property type="match status" value="1"/>
</dbReference>
<dbReference type="InterPro" id="IPR009080">
    <property type="entry name" value="tRNAsynth_Ia_anticodon-bd"/>
</dbReference>
<feature type="domain" description="Aminoacyl-tRNA synthetase class Ia" evidence="9">
    <location>
        <begin position="842"/>
        <end position="984"/>
    </location>
</feature>
<keyword evidence="4 8" id="KW-0547">Nucleotide-binding</keyword>
<organism evidence="11 12">
    <name type="scientific">Candidatus Deianiraea vastatrix</name>
    <dbReference type="NCBI Taxonomy" id="2163644"/>
    <lineage>
        <taxon>Bacteria</taxon>
        <taxon>Pseudomonadati</taxon>
        <taxon>Pseudomonadota</taxon>
        <taxon>Alphaproteobacteria</taxon>
        <taxon>Rickettsiales</taxon>
        <taxon>Candidatus Deianiraeaceae</taxon>
        <taxon>Candidatus Deianiraea</taxon>
    </lineage>
</organism>
<evidence type="ECO:0000256" key="1">
    <source>
        <dbReference type="ARBA" id="ARBA00007078"/>
    </source>
</evidence>
<keyword evidence="7 8" id="KW-0030">Aminoacyl-tRNA synthetase</keyword>
<evidence type="ECO:0000259" key="10">
    <source>
        <dbReference type="Pfam" id="PF08264"/>
    </source>
</evidence>
<proteinExistence type="inferred from homology"/>
<dbReference type="EMBL" id="CP029077">
    <property type="protein sequence ID" value="QED23534.1"/>
    <property type="molecule type" value="Genomic_DNA"/>
</dbReference>
<dbReference type="GO" id="GO:0005524">
    <property type="term" value="F:ATP binding"/>
    <property type="evidence" value="ECO:0007669"/>
    <property type="project" value="UniProtKB-KW"/>
</dbReference>
<dbReference type="Pfam" id="PF00133">
    <property type="entry name" value="tRNA-synt_1"/>
    <property type="match status" value="3"/>
</dbReference>
<feature type="domain" description="Methionyl/Valyl/Leucyl/Isoleucyl-tRNA synthetase anticodon-binding" evidence="10">
    <location>
        <begin position="1039"/>
        <end position="1127"/>
    </location>
</feature>
<dbReference type="PANTHER" id="PTHR42780:SF1">
    <property type="entry name" value="ISOLEUCINE--TRNA LIGASE, CYTOPLASMIC"/>
    <property type="match status" value="1"/>
</dbReference>
<keyword evidence="2" id="KW-0963">Cytoplasm</keyword>
<dbReference type="Gene3D" id="3.90.740.10">
    <property type="entry name" value="Valyl/Leucyl/Isoleucyl-tRNA synthetase, editing domain"/>
    <property type="match status" value="1"/>
</dbReference>
<reference evidence="11 12" key="1">
    <citation type="journal article" date="2019" name="ISME J.">
        <title>Deianiraea, an extracellular bacterium associated with the ciliate Paramecium, suggests an alternative scenario for the evolution of Rickettsiales.</title>
        <authorList>
            <person name="Castelli M."/>
            <person name="Sabaneyeva E."/>
            <person name="Lanzoni O."/>
            <person name="Lebedeva N."/>
            <person name="Floriano A.M."/>
            <person name="Gaiarsa S."/>
            <person name="Benken K."/>
            <person name="Modeo L."/>
            <person name="Bandi C."/>
            <person name="Potekhin A."/>
            <person name="Sassera D."/>
            <person name="Petroni G."/>
        </authorList>
    </citation>
    <scope>NUCLEOTIDE SEQUENCE [LARGE SCALE GENOMIC DNA]</scope>
    <source>
        <strain evidence="11">CyL4-1</strain>
    </source>
</reference>
<evidence type="ECO:0000256" key="5">
    <source>
        <dbReference type="ARBA" id="ARBA00022840"/>
    </source>
</evidence>
<dbReference type="InterPro" id="IPR014729">
    <property type="entry name" value="Rossmann-like_a/b/a_fold"/>
</dbReference>
<feature type="domain" description="Aminoacyl-tRNA synthetase class Ia" evidence="9">
    <location>
        <begin position="13"/>
        <end position="129"/>
    </location>
</feature>
<dbReference type="SUPFAM" id="SSF52374">
    <property type="entry name" value="Nucleotidylyl transferase"/>
    <property type="match status" value="1"/>
</dbReference>
<accession>A0A5B8XH89</accession>
<dbReference type="Pfam" id="PF08264">
    <property type="entry name" value="Anticodon_1"/>
    <property type="match status" value="1"/>
</dbReference>
<keyword evidence="12" id="KW-1185">Reference proteome</keyword>